<dbReference type="InterPro" id="IPR050571">
    <property type="entry name" value="Class-IV_PLP-Dep_Aminotrnsfr"/>
</dbReference>
<proteinExistence type="inferred from homology"/>
<dbReference type="FunFam" id="3.20.10.10:FF:000002">
    <property type="entry name" value="D-alanine aminotransferase"/>
    <property type="match status" value="1"/>
</dbReference>
<dbReference type="CDD" id="cd01557">
    <property type="entry name" value="BCAT_beta_family"/>
    <property type="match status" value="1"/>
</dbReference>
<evidence type="ECO:0000256" key="11">
    <source>
        <dbReference type="ARBA" id="ARBA00023304"/>
    </source>
</evidence>
<dbReference type="InterPro" id="IPR036038">
    <property type="entry name" value="Aminotransferase-like"/>
</dbReference>
<dbReference type="PANTHER" id="PTHR42743">
    <property type="entry name" value="AMINO-ACID AMINOTRANSFERASE"/>
    <property type="match status" value="1"/>
</dbReference>
<evidence type="ECO:0000313" key="15">
    <source>
        <dbReference type="EMBL" id="SUZ61795.1"/>
    </source>
</evidence>
<dbReference type="InterPro" id="IPR043131">
    <property type="entry name" value="BCAT-like_N"/>
</dbReference>
<gene>
    <name evidence="15" type="ORF">METZ01_LOCUS14649</name>
</gene>
<dbReference type="EMBL" id="UINC01000827">
    <property type="protein sequence ID" value="SUZ61795.1"/>
    <property type="molecule type" value="Genomic_DNA"/>
</dbReference>
<keyword evidence="7" id="KW-0032">Aminotransferase</keyword>
<dbReference type="GO" id="GO:0004084">
    <property type="term" value="F:branched-chain-amino-acid transaminase activity"/>
    <property type="evidence" value="ECO:0007669"/>
    <property type="project" value="UniProtKB-EC"/>
</dbReference>
<comment type="catalytic activity">
    <reaction evidence="13">
        <text>L-isoleucine + 2-oxoglutarate = (S)-3-methyl-2-oxopentanoate + L-glutamate</text>
        <dbReference type="Rhea" id="RHEA:24801"/>
        <dbReference type="ChEBI" id="CHEBI:16810"/>
        <dbReference type="ChEBI" id="CHEBI:29985"/>
        <dbReference type="ChEBI" id="CHEBI:35146"/>
        <dbReference type="ChEBI" id="CHEBI:58045"/>
        <dbReference type="EC" id="2.6.1.42"/>
    </reaction>
</comment>
<dbReference type="InterPro" id="IPR001544">
    <property type="entry name" value="Aminotrans_IV"/>
</dbReference>
<dbReference type="AlphaFoldDB" id="A0A381P4B9"/>
<protein>
    <recommendedName>
        <fullName evidence="6">branched-chain-amino-acid transaminase</fullName>
        <ecNumber evidence="6">2.6.1.42</ecNumber>
    </recommendedName>
</protein>
<evidence type="ECO:0000256" key="8">
    <source>
        <dbReference type="ARBA" id="ARBA00022605"/>
    </source>
</evidence>
<dbReference type="Pfam" id="PF01063">
    <property type="entry name" value="Aminotran_4"/>
    <property type="match status" value="1"/>
</dbReference>
<dbReference type="GO" id="GO:0009082">
    <property type="term" value="P:branched-chain amino acid biosynthetic process"/>
    <property type="evidence" value="ECO:0007669"/>
    <property type="project" value="UniProtKB-KW"/>
</dbReference>
<dbReference type="InterPro" id="IPR033939">
    <property type="entry name" value="BCAT_family"/>
</dbReference>
<dbReference type="GO" id="GO:0008652">
    <property type="term" value="P:amino acid biosynthetic process"/>
    <property type="evidence" value="ECO:0007669"/>
    <property type="project" value="UniProtKB-KW"/>
</dbReference>
<evidence type="ECO:0000256" key="5">
    <source>
        <dbReference type="ARBA" id="ARBA00009320"/>
    </source>
</evidence>
<comment type="catalytic activity">
    <reaction evidence="12">
        <text>L-valine + 2-oxoglutarate = 3-methyl-2-oxobutanoate + L-glutamate</text>
        <dbReference type="Rhea" id="RHEA:24813"/>
        <dbReference type="ChEBI" id="CHEBI:11851"/>
        <dbReference type="ChEBI" id="CHEBI:16810"/>
        <dbReference type="ChEBI" id="CHEBI:29985"/>
        <dbReference type="ChEBI" id="CHEBI:57762"/>
        <dbReference type="EC" id="2.6.1.42"/>
    </reaction>
</comment>
<reference evidence="15" key="1">
    <citation type="submission" date="2018-05" db="EMBL/GenBank/DDBJ databases">
        <authorList>
            <person name="Lanie J.A."/>
            <person name="Ng W.-L."/>
            <person name="Kazmierczak K.M."/>
            <person name="Andrzejewski T.M."/>
            <person name="Davidsen T.M."/>
            <person name="Wayne K.J."/>
            <person name="Tettelin H."/>
            <person name="Glass J.I."/>
            <person name="Rusch D."/>
            <person name="Podicherti R."/>
            <person name="Tsui H.-C.T."/>
            <person name="Winkler M.E."/>
        </authorList>
    </citation>
    <scope>NUCLEOTIDE SEQUENCE</scope>
</reference>
<evidence type="ECO:0000256" key="14">
    <source>
        <dbReference type="ARBA" id="ARBA00049229"/>
    </source>
</evidence>
<comment type="similarity">
    <text evidence="5">Belongs to the class-IV pyridoxal-phosphate-dependent aminotransferase family.</text>
</comment>
<sequence>VFEGVRAYETDNGPALFRLNAHIRRLMDSAKIYRMVPEHPVEMIKAACLETVRKNELTNGYIRPMVLRGYGSPGINPFGSPVETFIAAWPWGTYLGEEALKNGVDVCVSSWQRALPNTYPSRAKAGGHYLSAQLMKMEAIQNGYGDAIALGPDGLVSEGSGMNIFLVRDGVVISPFLDGTSLAGITRDAVITMARDLGYDVREQHIPRESLYTADELFFTGTATEVTPIRSVDGIFIGEGKAGPVSLDLQAHFWETVKGANDDPHGWLTYVND</sequence>
<dbReference type="SUPFAM" id="SSF56752">
    <property type="entry name" value="D-aminoacid aminotransferase-like PLP-dependent enzymes"/>
    <property type="match status" value="1"/>
</dbReference>
<dbReference type="GO" id="GO:0005829">
    <property type="term" value="C:cytosol"/>
    <property type="evidence" value="ECO:0007669"/>
    <property type="project" value="TreeGrafter"/>
</dbReference>
<dbReference type="EC" id="2.6.1.42" evidence="6"/>
<dbReference type="Gene3D" id="3.30.470.10">
    <property type="match status" value="1"/>
</dbReference>
<evidence type="ECO:0000256" key="10">
    <source>
        <dbReference type="ARBA" id="ARBA00022898"/>
    </source>
</evidence>
<evidence type="ECO:0000256" key="3">
    <source>
        <dbReference type="ARBA" id="ARBA00004931"/>
    </source>
</evidence>
<comment type="pathway">
    <text evidence="2">Amino-acid biosynthesis; L-isoleucine biosynthesis; L-isoleucine from 2-oxobutanoate: step 4/4.</text>
</comment>
<dbReference type="NCBIfam" id="TIGR01122">
    <property type="entry name" value="ilvE_I"/>
    <property type="match status" value="1"/>
</dbReference>
<organism evidence="15">
    <name type="scientific">marine metagenome</name>
    <dbReference type="NCBI Taxonomy" id="408172"/>
    <lineage>
        <taxon>unclassified sequences</taxon>
        <taxon>metagenomes</taxon>
        <taxon>ecological metagenomes</taxon>
    </lineage>
</organism>
<evidence type="ECO:0000256" key="1">
    <source>
        <dbReference type="ARBA" id="ARBA00001933"/>
    </source>
</evidence>
<dbReference type="InterPro" id="IPR005785">
    <property type="entry name" value="B_amino_transI"/>
</dbReference>
<name>A0A381P4B9_9ZZZZ</name>
<dbReference type="InterPro" id="IPR043132">
    <property type="entry name" value="BCAT-like_C"/>
</dbReference>
<comment type="cofactor">
    <cofactor evidence="1">
        <name>pyridoxal 5'-phosphate</name>
        <dbReference type="ChEBI" id="CHEBI:597326"/>
    </cofactor>
</comment>
<evidence type="ECO:0000256" key="9">
    <source>
        <dbReference type="ARBA" id="ARBA00022679"/>
    </source>
</evidence>
<evidence type="ECO:0000256" key="4">
    <source>
        <dbReference type="ARBA" id="ARBA00005072"/>
    </source>
</evidence>
<keyword evidence="8" id="KW-0028">Amino-acid biosynthesis</keyword>
<comment type="catalytic activity">
    <reaction evidence="14">
        <text>L-leucine + 2-oxoglutarate = 4-methyl-2-oxopentanoate + L-glutamate</text>
        <dbReference type="Rhea" id="RHEA:18321"/>
        <dbReference type="ChEBI" id="CHEBI:16810"/>
        <dbReference type="ChEBI" id="CHEBI:17865"/>
        <dbReference type="ChEBI" id="CHEBI:29985"/>
        <dbReference type="ChEBI" id="CHEBI:57427"/>
        <dbReference type="EC" id="2.6.1.42"/>
    </reaction>
</comment>
<accession>A0A381P4B9</accession>
<dbReference type="Gene3D" id="3.20.10.10">
    <property type="entry name" value="D-amino Acid Aminotransferase, subunit A, domain 2"/>
    <property type="match status" value="1"/>
</dbReference>
<evidence type="ECO:0000256" key="13">
    <source>
        <dbReference type="ARBA" id="ARBA00048798"/>
    </source>
</evidence>
<keyword evidence="11" id="KW-0100">Branched-chain amino acid biosynthesis</keyword>
<evidence type="ECO:0000256" key="2">
    <source>
        <dbReference type="ARBA" id="ARBA00004824"/>
    </source>
</evidence>
<keyword evidence="9" id="KW-0808">Transferase</keyword>
<evidence type="ECO:0000256" key="7">
    <source>
        <dbReference type="ARBA" id="ARBA00022576"/>
    </source>
</evidence>
<keyword evidence="10" id="KW-0663">Pyridoxal phosphate</keyword>
<evidence type="ECO:0000256" key="12">
    <source>
        <dbReference type="ARBA" id="ARBA00048212"/>
    </source>
</evidence>
<comment type="pathway">
    <text evidence="4">Amino-acid biosynthesis; L-leucine biosynthesis; L-leucine from 3-methyl-2-oxobutanoate: step 4/4.</text>
</comment>
<evidence type="ECO:0000256" key="6">
    <source>
        <dbReference type="ARBA" id="ARBA00013053"/>
    </source>
</evidence>
<comment type="pathway">
    <text evidence="3">Amino-acid biosynthesis; L-valine biosynthesis; L-valine from pyruvate: step 4/4.</text>
</comment>
<dbReference type="NCBIfam" id="NF005146">
    <property type="entry name" value="PRK06606.1"/>
    <property type="match status" value="1"/>
</dbReference>
<feature type="non-terminal residue" evidence="15">
    <location>
        <position position="1"/>
    </location>
</feature>
<dbReference type="PANTHER" id="PTHR42743:SF11">
    <property type="entry name" value="AMINODEOXYCHORISMATE LYASE"/>
    <property type="match status" value="1"/>
</dbReference>